<evidence type="ECO:0000256" key="1">
    <source>
        <dbReference type="SAM" id="SignalP"/>
    </source>
</evidence>
<dbReference type="EMBL" id="VFIY01000005">
    <property type="protein sequence ID" value="TPD62030.1"/>
    <property type="molecule type" value="Genomic_DNA"/>
</dbReference>
<gene>
    <name evidence="2" type="ORF">FIV46_07480</name>
</gene>
<reference evidence="3" key="1">
    <citation type="submission" date="2019-06" db="EMBL/GenBank/DDBJ databases">
        <title>The complete genome of Emcibacter congregatus ZYLT.</title>
        <authorList>
            <person name="Zhao Z."/>
        </authorList>
    </citation>
    <scope>NUCLEOTIDE SEQUENCE [LARGE SCALE GENOMIC DNA]</scope>
    <source>
        <strain evidence="3">MCCC 1A06723</strain>
    </source>
</reference>
<evidence type="ECO:0000313" key="2">
    <source>
        <dbReference type="EMBL" id="TPD62030.1"/>
    </source>
</evidence>
<proteinExistence type="predicted"/>
<feature type="chain" id="PRO_5021290267" description="WD40-like Beta Propeller Repeat" evidence="1">
    <location>
        <begin position="24"/>
        <end position="297"/>
    </location>
</feature>
<comment type="caution">
    <text evidence="2">The sequence shown here is derived from an EMBL/GenBank/DDBJ whole genome shotgun (WGS) entry which is preliminary data.</text>
</comment>
<organism evidence="2 3">
    <name type="scientific">Emcibacter nanhaiensis</name>
    <dbReference type="NCBI Taxonomy" id="1505037"/>
    <lineage>
        <taxon>Bacteria</taxon>
        <taxon>Pseudomonadati</taxon>
        <taxon>Pseudomonadota</taxon>
        <taxon>Alphaproteobacteria</taxon>
        <taxon>Emcibacterales</taxon>
        <taxon>Emcibacteraceae</taxon>
        <taxon>Emcibacter</taxon>
    </lineage>
</organism>
<feature type="signal peptide" evidence="1">
    <location>
        <begin position="1"/>
        <end position="23"/>
    </location>
</feature>
<name>A0A501PNG4_9PROT</name>
<dbReference type="OrthoDB" id="9809364at2"/>
<protein>
    <recommendedName>
        <fullName evidence="4">WD40-like Beta Propeller Repeat</fullName>
    </recommendedName>
</protein>
<keyword evidence="3" id="KW-1185">Reference proteome</keyword>
<sequence>MKRFSATVALFFTSFIVSGNSHAQDESPVLEGPYLGQEPPGLTAKSFAPGIVNTKEWGDAGGFSQDMREFYVSRWRHSRDVKEPESVIFKKVGNEWHKVAMPAEERKLFQSPDGNTLHYGAKYRERSADGWSEMKSLGPAFEEIQIMTLKASAKGTLVLDERGTREGDSILRYSRLIDGKREDPKPFPKEINTGKWNAHPFIAPDESYIMWDGERESGFGKNDIYISFRQKDGSWGDAINLGDKVNTEAEEGGPRVTPDGKHLFFNRMVPKAGGDGERQSDLFWIDAQIIEDLRPTQ</sequence>
<keyword evidence="1" id="KW-0732">Signal</keyword>
<accession>A0A501PNG4</accession>
<dbReference type="RefSeq" id="WP_139939992.1">
    <property type="nucleotide sequence ID" value="NZ_JBHSYP010000003.1"/>
</dbReference>
<dbReference type="AlphaFoldDB" id="A0A501PNG4"/>
<dbReference type="SUPFAM" id="SSF82171">
    <property type="entry name" value="DPP6 N-terminal domain-like"/>
    <property type="match status" value="1"/>
</dbReference>
<evidence type="ECO:0000313" key="3">
    <source>
        <dbReference type="Proteomes" id="UP000319148"/>
    </source>
</evidence>
<dbReference type="InterPro" id="IPR011659">
    <property type="entry name" value="WD40"/>
</dbReference>
<evidence type="ECO:0008006" key="4">
    <source>
        <dbReference type="Google" id="ProtNLM"/>
    </source>
</evidence>
<dbReference type="Proteomes" id="UP000319148">
    <property type="component" value="Unassembled WGS sequence"/>
</dbReference>
<dbReference type="Pfam" id="PF07676">
    <property type="entry name" value="PD40"/>
    <property type="match status" value="2"/>
</dbReference>